<evidence type="ECO:0000313" key="1">
    <source>
        <dbReference type="EMBL" id="QOL54476.1"/>
    </source>
</evidence>
<protein>
    <recommendedName>
        <fullName evidence="3">Phage protein</fullName>
    </recommendedName>
</protein>
<reference evidence="1 2" key="1">
    <citation type="submission" date="2020-10" db="EMBL/GenBank/DDBJ databases">
        <title>Genome sequencing of Bifidobacterium longum subsp. longum KCTC 5915.</title>
        <authorList>
            <person name="Kim J."/>
        </authorList>
    </citation>
    <scope>NUCLEOTIDE SEQUENCE [LARGE SCALE GENOMIC DNA]</scope>
    <source>
        <strain evidence="1 2">KCTC 5915</strain>
    </source>
</reference>
<name>A0A7L9UJP5_BIFLL</name>
<dbReference type="Proteomes" id="UP000593918">
    <property type="component" value="Chromosome"/>
</dbReference>
<evidence type="ECO:0008006" key="3">
    <source>
        <dbReference type="Google" id="ProtNLM"/>
    </source>
</evidence>
<accession>A0A7L9UJP5</accession>
<organism evidence="1 2">
    <name type="scientific">Bifidobacterium longum subsp. longum</name>
    <dbReference type="NCBI Taxonomy" id="1679"/>
    <lineage>
        <taxon>Bacteria</taxon>
        <taxon>Bacillati</taxon>
        <taxon>Actinomycetota</taxon>
        <taxon>Actinomycetes</taxon>
        <taxon>Bifidobacteriales</taxon>
        <taxon>Bifidobacteriaceae</taxon>
        <taxon>Bifidobacterium</taxon>
    </lineage>
</organism>
<dbReference type="EMBL" id="CP062943">
    <property type="protein sequence ID" value="QOL54476.1"/>
    <property type="molecule type" value="Genomic_DNA"/>
</dbReference>
<gene>
    <name evidence="1" type="ORF">BL5915_06330</name>
</gene>
<evidence type="ECO:0000313" key="2">
    <source>
        <dbReference type="Proteomes" id="UP000593918"/>
    </source>
</evidence>
<proteinExistence type="predicted"/>
<dbReference type="RefSeq" id="WP_200407892.1">
    <property type="nucleotide sequence ID" value="NZ_CP062943.1"/>
</dbReference>
<dbReference type="AlphaFoldDB" id="A0A7L9UJP5"/>
<sequence length="142" mass="15821">MASVDGIDWMKHMQVSLLDQPGLADAYPNEWVKSRCRIAAEIALTESGNAEPRLNSGDLSEDTFAYVVCSMVIRVMRWHRFKTESNGNYSYEEHDPQPNPPAYDASPNLYVSKREKQLLDGYAEGHGPVGTIGVGLSRIYGL</sequence>